<dbReference type="Proteomes" id="UP001056937">
    <property type="component" value="Chromosome 1"/>
</dbReference>
<dbReference type="InterPro" id="IPR036754">
    <property type="entry name" value="YbaK/aa-tRNA-synt-asso_dom_sf"/>
</dbReference>
<dbReference type="Pfam" id="PF04073">
    <property type="entry name" value="tRNA_edit"/>
    <property type="match status" value="1"/>
</dbReference>
<protein>
    <submittedName>
        <fullName evidence="2">YbaK/EbsC family protein</fullName>
    </submittedName>
</protein>
<organism evidence="2 3">
    <name type="scientific">Sphingomonas morindae</name>
    <dbReference type="NCBI Taxonomy" id="1541170"/>
    <lineage>
        <taxon>Bacteria</taxon>
        <taxon>Pseudomonadati</taxon>
        <taxon>Pseudomonadota</taxon>
        <taxon>Alphaproteobacteria</taxon>
        <taxon>Sphingomonadales</taxon>
        <taxon>Sphingomonadaceae</taxon>
        <taxon>Sphingomonas</taxon>
    </lineage>
</organism>
<dbReference type="PANTHER" id="PTHR30411">
    <property type="entry name" value="CYTOPLASMIC PROTEIN"/>
    <property type="match status" value="1"/>
</dbReference>
<dbReference type="RefSeq" id="WP_252165383.1">
    <property type="nucleotide sequence ID" value="NZ_CP084930.1"/>
</dbReference>
<name>A0ABY4X3Z9_9SPHN</name>
<dbReference type="Gene3D" id="3.90.960.10">
    <property type="entry name" value="YbaK/aminoacyl-tRNA synthetase-associated domain"/>
    <property type="match status" value="1"/>
</dbReference>
<feature type="domain" description="YbaK/aminoacyl-tRNA synthetase-associated" evidence="1">
    <location>
        <begin position="26"/>
        <end position="143"/>
    </location>
</feature>
<accession>A0ABY4X3Z9</accession>
<evidence type="ECO:0000313" key="3">
    <source>
        <dbReference type="Proteomes" id="UP001056937"/>
    </source>
</evidence>
<sequence>MDRVDRVRQALLAAGHEDSIAEFPAGTHSAADAAAAVGCSVAQIAKSIVFRAGEDVILVVASGAHRIDRNKVAAAVGLAVKTADAAWVMSNTGFAVGGVAPVGHDCHVTTVIDSALLSLDPLWAAAGSPMHAFRTSAEQLIRLTNGMIAEVRQTEAVGT</sequence>
<dbReference type="CDD" id="cd04333">
    <property type="entry name" value="ProX_deacylase"/>
    <property type="match status" value="1"/>
</dbReference>
<proteinExistence type="predicted"/>
<dbReference type="PANTHER" id="PTHR30411:SF1">
    <property type="entry name" value="CYTOPLASMIC PROTEIN"/>
    <property type="match status" value="1"/>
</dbReference>
<keyword evidence="3" id="KW-1185">Reference proteome</keyword>
<dbReference type="EMBL" id="CP084930">
    <property type="protein sequence ID" value="USI71570.1"/>
    <property type="molecule type" value="Genomic_DNA"/>
</dbReference>
<evidence type="ECO:0000259" key="1">
    <source>
        <dbReference type="Pfam" id="PF04073"/>
    </source>
</evidence>
<reference evidence="2" key="1">
    <citation type="journal article" date="2022" name="Toxins">
        <title>Genomic Analysis of Sphingopyxis sp. USTB-05 for Biodegrading Cyanobacterial Hepatotoxins.</title>
        <authorList>
            <person name="Liu C."/>
            <person name="Xu Q."/>
            <person name="Zhao Z."/>
            <person name="Zhang H."/>
            <person name="Liu X."/>
            <person name="Yin C."/>
            <person name="Liu Y."/>
            <person name="Yan H."/>
        </authorList>
    </citation>
    <scope>NUCLEOTIDE SEQUENCE</scope>
    <source>
        <strain evidence="2">NBD5</strain>
    </source>
</reference>
<evidence type="ECO:0000313" key="2">
    <source>
        <dbReference type="EMBL" id="USI71570.1"/>
    </source>
</evidence>
<gene>
    <name evidence="2" type="ORF">LHA26_09480</name>
</gene>
<dbReference type="InterPro" id="IPR007214">
    <property type="entry name" value="YbaK/aa-tRNA-synth-assoc-dom"/>
</dbReference>
<dbReference type="SUPFAM" id="SSF55826">
    <property type="entry name" value="YbaK/ProRS associated domain"/>
    <property type="match status" value="1"/>
</dbReference>